<dbReference type="AlphaFoldDB" id="F8B4A0"/>
<feature type="compositionally biased region" description="Low complexity" evidence="1">
    <location>
        <begin position="62"/>
        <end position="76"/>
    </location>
</feature>
<name>F8B4A0_9ACTN</name>
<organism evidence="2 3">
    <name type="scientific">Candidatus Protofrankia datiscae</name>
    <dbReference type="NCBI Taxonomy" id="2716812"/>
    <lineage>
        <taxon>Bacteria</taxon>
        <taxon>Bacillati</taxon>
        <taxon>Actinomycetota</taxon>
        <taxon>Actinomycetes</taxon>
        <taxon>Frankiales</taxon>
        <taxon>Frankiaceae</taxon>
        <taxon>Protofrankia</taxon>
    </lineage>
</organism>
<feature type="region of interest" description="Disordered" evidence="1">
    <location>
        <begin position="1"/>
        <end position="76"/>
    </location>
</feature>
<accession>F8B4A0</accession>
<dbReference type="STRING" id="656024.FsymDg_1850"/>
<dbReference type="RefSeq" id="WP_013873241.1">
    <property type="nucleotide sequence ID" value="NC_015656.1"/>
</dbReference>
<reference evidence="2 3" key="1">
    <citation type="submission" date="2011-05" db="EMBL/GenBank/DDBJ databases">
        <title>Complete sequence of chromosome of Frankia symbiont of Datisca glomerata.</title>
        <authorList>
            <consortium name="US DOE Joint Genome Institute"/>
            <person name="Lucas S."/>
            <person name="Han J."/>
            <person name="Lapidus A."/>
            <person name="Cheng J.-F."/>
            <person name="Goodwin L."/>
            <person name="Pitluck S."/>
            <person name="Peters L."/>
            <person name="Mikhailova N."/>
            <person name="Chertkov O."/>
            <person name="Teshima H."/>
            <person name="Han C."/>
            <person name="Tapia R."/>
            <person name="Land M."/>
            <person name="Hauser L."/>
            <person name="Kyrpides N."/>
            <person name="Ivanova N."/>
            <person name="Pagani I."/>
            <person name="Berry A."/>
            <person name="Pawlowski K."/>
            <person name="Persson T."/>
            <person name="Vanden Heuvel B."/>
            <person name="Benson D."/>
            <person name="Woyke T."/>
        </authorList>
    </citation>
    <scope>NUCLEOTIDE SEQUENCE [LARGE SCALE GENOMIC DNA]</scope>
    <source>
        <strain evidence="3">4085684</strain>
    </source>
</reference>
<keyword evidence="3" id="KW-1185">Reference proteome</keyword>
<evidence type="ECO:0000313" key="2">
    <source>
        <dbReference type="EMBL" id="AEH09293.1"/>
    </source>
</evidence>
<sequence length="76" mass="7129">MADQTIVQTHPVARGPRDSTDVGPDVAVRAETDAGVEAGATPEAGAGVDAGGPAEGPPPAGAPRRGAAGASGCPTG</sequence>
<dbReference type="KEGG" id="fsy:FsymDg_1850"/>
<protein>
    <submittedName>
        <fullName evidence="2">Uncharacterized protein</fullName>
    </submittedName>
</protein>
<gene>
    <name evidence="2" type="ordered locus">FsymDg_1850</name>
</gene>
<dbReference type="EMBL" id="CP002801">
    <property type="protein sequence ID" value="AEH09293.1"/>
    <property type="molecule type" value="Genomic_DNA"/>
</dbReference>
<evidence type="ECO:0000313" key="3">
    <source>
        <dbReference type="Proteomes" id="UP000001549"/>
    </source>
</evidence>
<dbReference type="Proteomes" id="UP000001549">
    <property type="component" value="Chromosome"/>
</dbReference>
<evidence type="ECO:0000256" key="1">
    <source>
        <dbReference type="SAM" id="MobiDB-lite"/>
    </source>
</evidence>
<proteinExistence type="predicted"/>
<dbReference type="HOGENOM" id="CLU_2649203_0_0_11"/>